<feature type="region of interest" description="Disordered" evidence="1">
    <location>
        <begin position="11"/>
        <end position="58"/>
    </location>
</feature>
<dbReference type="AlphaFoldDB" id="A0LK31"/>
<keyword evidence="3" id="KW-1185">Reference proteome</keyword>
<gene>
    <name evidence="2" type="ordered locus">Sfum_2100</name>
</gene>
<dbReference type="STRING" id="335543.Sfum_2100"/>
<dbReference type="KEGG" id="sfu:Sfum_2100"/>
<evidence type="ECO:0000256" key="1">
    <source>
        <dbReference type="SAM" id="MobiDB-lite"/>
    </source>
</evidence>
<dbReference type="EMBL" id="CP000478">
    <property type="protein sequence ID" value="ABK17783.1"/>
    <property type="molecule type" value="Genomic_DNA"/>
</dbReference>
<reference evidence="2 3" key="1">
    <citation type="submission" date="2006-10" db="EMBL/GenBank/DDBJ databases">
        <title>Complete sequence of Syntrophobacter fumaroxidans MPOB.</title>
        <authorList>
            <consortium name="US DOE Joint Genome Institute"/>
            <person name="Copeland A."/>
            <person name="Lucas S."/>
            <person name="Lapidus A."/>
            <person name="Barry K."/>
            <person name="Detter J.C."/>
            <person name="Glavina del Rio T."/>
            <person name="Hammon N."/>
            <person name="Israni S."/>
            <person name="Pitluck S."/>
            <person name="Goltsman E.G."/>
            <person name="Martinez M."/>
            <person name="Schmutz J."/>
            <person name="Larimer F."/>
            <person name="Land M."/>
            <person name="Hauser L."/>
            <person name="Kyrpides N."/>
            <person name="Kim E."/>
            <person name="Boone D.R."/>
            <person name="Brockman F."/>
            <person name="Culley D."/>
            <person name="Ferry J."/>
            <person name="Gunsalus R."/>
            <person name="McInerney M.J."/>
            <person name="Morrison M."/>
            <person name="Plugge C."/>
            <person name="Rohlin L."/>
            <person name="Scholten J."/>
            <person name="Sieber J."/>
            <person name="Stams A.J.M."/>
            <person name="Worm P."/>
            <person name="Henstra A.M."/>
            <person name="Richardson P."/>
        </authorList>
    </citation>
    <scope>NUCLEOTIDE SEQUENCE [LARGE SCALE GENOMIC DNA]</scope>
    <source>
        <strain evidence="3">DSM 10017 / MPOB</strain>
    </source>
</reference>
<dbReference type="InParanoid" id="A0LK31"/>
<name>A0LK31_SYNFM</name>
<organism evidence="2 3">
    <name type="scientific">Syntrophobacter fumaroxidans (strain DSM 10017 / MPOB)</name>
    <dbReference type="NCBI Taxonomy" id="335543"/>
    <lineage>
        <taxon>Bacteria</taxon>
        <taxon>Pseudomonadati</taxon>
        <taxon>Thermodesulfobacteriota</taxon>
        <taxon>Syntrophobacteria</taxon>
        <taxon>Syntrophobacterales</taxon>
        <taxon>Syntrophobacteraceae</taxon>
        <taxon>Syntrophobacter</taxon>
    </lineage>
</organism>
<evidence type="ECO:0000313" key="3">
    <source>
        <dbReference type="Proteomes" id="UP000001784"/>
    </source>
</evidence>
<sequence>MVPPPGIAVAALRRERRGRSSDSACGIRPEGTETDGHRRAWNRRHAAATSVRQEEVHAGEVPVPCPLERGRSPGKCGSHIFHSRRQTQGVFGMFNAKRIKFFTLLWKVKSVCLTP</sequence>
<dbReference type="Proteomes" id="UP000001784">
    <property type="component" value="Chromosome"/>
</dbReference>
<evidence type="ECO:0000313" key="2">
    <source>
        <dbReference type="EMBL" id="ABK17783.1"/>
    </source>
</evidence>
<proteinExistence type="predicted"/>
<accession>A0LK31</accession>
<dbReference type="HOGENOM" id="CLU_2107788_0_0_7"/>
<protein>
    <submittedName>
        <fullName evidence="2">Uncharacterized protein</fullName>
    </submittedName>
</protein>